<evidence type="ECO:0000256" key="4">
    <source>
        <dbReference type="ARBA" id="ARBA00022692"/>
    </source>
</evidence>
<dbReference type="EMBL" id="LHPF02000030">
    <property type="protein sequence ID" value="PSC69080.1"/>
    <property type="molecule type" value="Genomic_DNA"/>
</dbReference>
<proteinExistence type="inferred from homology"/>
<keyword evidence="4 8" id="KW-0812">Transmembrane</keyword>
<dbReference type="GO" id="GO:0000139">
    <property type="term" value="C:Golgi membrane"/>
    <property type="evidence" value="ECO:0007669"/>
    <property type="project" value="TreeGrafter"/>
</dbReference>
<evidence type="ECO:0000256" key="8">
    <source>
        <dbReference type="SAM" id="Phobius"/>
    </source>
</evidence>
<name>A0A2P6V4R9_9CHLO</name>
<reference evidence="9 10" key="1">
    <citation type="journal article" date="2018" name="Plant J.">
        <title>Genome sequences of Chlorella sorokiniana UTEX 1602 and Micractinium conductrix SAG 241.80: implications to maltose excretion by a green alga.</title>
        <authorList>
            <person name="Arriola M.B."/>
            <person name="Velmurugan N."/>
            <person name="Zhang Y."/>
            <person name="Plunkett M.H."/>
            <person name="Hondzo H."/>
            <person name="Barney B.M."/>
        </authorList>
    </citation>
    <scope>NUCLEOTIDE SEQUENCE [LARGE SCALE GENOMIC DNA]</scope>
    <source>
        <strain evidence="9 10">SAG 241.80</strain>
    </source>
</reference>
<evidence type="ECO:0000256" key="6">
    <source>
        <dbReference type="ARBA" id="ARBA00023136"/>
    </source>
</evidence>
<keyword evidence="10" id="KW-1185">Reference proteome</keyword>
<dbReference type="GO" id="GO:0046964">
    <property type="term" value="F:3'-phosphoadenosine 5'-phosphosulfate transmembrane transporter activity"/>
    <property type="evidence" value="ECO:0007669"/>
    <property type="project" value="TreeGrafter"/>
</dbReference>
<feature type="transmembrane region" description="Helical" evidence="8">
    <location>
        <begin position="301"/>
        <end position="324"/>
    </location>
</feature>
<dbReference type="OrthoDB" id="1601at2759"/>
<organism evidence="9 10">
    <name type="scientific">Micractinium conductrix</name>
    <dbReference type="NCBI Taxonomy" id="554055"/>
    <lineage>
        <taxon>Eukaryota</taxon>
        <taxon>Viridiplantae</taxon>
        <taxon>Chlorophyta</taxon>
        <taxon>core chlorophytes</taxon>
        <taxon>Trebouxiophyceae</taxon>
        <taxon>Chlorellales</taxon>
        <taxon>Chlorellaceae</taxon>
        <taxon>Chlorella clade</taxon>
        <taxon>Micractinium</taxon>
    </lineage>
</organism>
<evidence type="ECO:0000256" key="2">
    <source>
        <dbReference type="ARBA" id="ARBA00008349"/>
    </source>
</evidence>
<keyword evidence="3" id="KW-0813">Transport</keyword>
<evidence type="ECO:0000313" key="10">
    <source>
        <dbReference type="Proteomes" id="UP000239649"/>
    </source>
</evidence>
<sequence length="468" mass="48207">MERAAAQLRLVGLFAAITGCFLVYSLIQERLMTLGFGPERERFRHSLFIILVNRLVAVAVAAAALSLLGKSLQPGAPLALFAVPSVANVLGSASQYEALKYVSFPLQALAKCAKTVPVMAWGLLLGGRRYDTVDYGCALTVTFGCALFVLTGSIAAPQQLHARDAASAVAAAAAARGGSGGDAGPMAAALAGALAGPSESAGWMAYGLLLLGAFLLFDGLTSTAQDKLFAQYDMHSCSQLLWVSVWSAGISLGLLLAGGQLWPAIFFVVRHPSAMGYILMLSAVSTAVQLFIFYTIQRYGALHFALIMTLRQFLSIILSCLVFSHDLSPWQWIGTALVIGGLMARGMHRGGLERTSAVHRSKTPTAMGGGGAPRRAAAASGAASLLLPLTTIPVIAQLAPEAAAAVAAAAAAAKKDASSIAVDVQAGSLASSLSESGSGGALGARSPHAARGAARRKASESSQVVRLL</sequence>
<feature type="transmembrane region" description="Helical" evidence="8">
    <location>
        <begin position="330"/>
        <end position="347"/>
    </location>
</feature>
<accession>A0A2P6V4R9</accession>
<feature type="region of interest" description="Disordered" evidence="7">
    <location>
        <begin position="434"/>
        <end position="468"/>
    </location>
</feature>
<evidence type="ECO:0000256" key="7">
    <source>
        <dbReference type="SAM" id="MobiDB-lite"/>
    </source>
</evidence>
<feature type="transmembrane region" description="Helical" evidence="8">
    <location>
        <begin position="203"/>
        <end position="220"/>
    </location>
</feature>
<evidence type="ECO:0000313" key="9">
    <source>
        <dbReference type="EMBL" id="PSC69080.1"/>
    </source>
</evidence>
<dbReference type="Proteomes" id="UP000239649">
    <property type="component" value="Unassembled WGS sequence"/>
</dbReference>
<feature type="transmembrane region" description="Helical" evidence="8">
    <location>
        <begin position="240"/>
        <end position="262"/>
    </location>
</feature>
<gene>
    <name evidence="9" type="ORF">C2E20_7395</name>
</gene>
<dbReference type="PANTHER" id="PTHR10778:SF13">
    <property type="entry name" value="ADENOSINE 3'-PHOSPHO 5'-PHOSPHOSULFATE TRANSPORTER 1"/>
    <property type="match status" value="1"/>
</dbReference>
<comment type="caution">
    <text evidence="9">The sequence shown here is derived from an EMBL/GenBank/DDBJ whole genome shotgun (WGS) entry which is preliminary data.</text>
</comment>
<feature type="transmembrane region" description="Helical" evidence="8">
    <location>
        <begin position="135"/>
        <end position="156"/>
    </location>
</feature>
<evidence type="ECO:0000256" key="5">
    <source>
        <dbReference type="ARBA" id="ARBA00022989"/>
    </source>
</evidence>
<dbReference type="Pfam" id="PF08449">
    <property type="entry name" value="UAA"/>
    <property type="match status" value="1"/>
</dbReference>
<protein>
    <submittedName>
        <fullName evidence="9">Adenosine 3-phospho 5-phosphosulfate transporter 1 isoform B</fullName>
    </submittedName>
</protein>
<dbReference type="GO" id="GO:0005789">
    <property type="term" value="C:endoplasmic reticulum membrane"/>
    <property type="evidence" value="ECO:0007669"/>
    <property type="project" value="TreeGrafter"/>
</dbReference>
<feature type="region of interest" description="Disordered" evidence="7">
    <location>
        <begin position="353"/>
        <end position="373"/>
    </location>
</feature>
<feature type="transmembrane region" description="Helical" evidence="8">
    <location>
        <begin position="47"/>
        <end position="69"/>
    </location>
</feature>
<keyword evidence="6 8" id="KW-0472">Membrane</keyword>
<comment type="subcellular location">
    <subcellularLocation>
        <location evidence="1">Membrane</location>
        <topology evidence="1">Multi-pass membrane protein</topology>
    </subcellularLocation>
</comment>
<dbReference type="AlphaFoldDB" id="A0A2P6V4R9"/>
<dbReference type="PANTHER" id="PTHR10778">
    <property type="entry name" value="SOLUTE CARRIER FAMILY 35 MEMBER B"/>
    <property type="match status" value="1"/>
</dbReference>
<dbReference type="InterPro" id="IPR013657">
    <property type="entry name" value="SCL35B1-4/HUT1"/>
</dbReference>
<dbReference type="PROSITE" id="PS51257">
    <property type="entry name" value="PROKAR_LIPOPROTEIN"/>
    <property type="match status" value="1"/>
</dbReference>
<evidence type="ECO:0000256" key="1">
    <source>
        <dbReference type="ARBA" id="ARBA00004141"/>
    </source>
</evidence>
<keyword evidence="5 8" id="KW-1133">Transmembrane helix</keyword>
<comment type="similarity">
    <text evidence="2">Belongs to the nucleotide-sugar transporter family. UDP-galactose:UMP antiporter (TC 2.A.7.11) subfamily.</text>
</comment>
<feature type="transmembrane region" description="Helical" evidence="8">
    <location>
        <begin position="6"/>
        <end position="27"/>
    </location>
</feature>
<feature type="transmembrane region" description="Helical" evidence="8">
    <location>
        <begin position="274"/>
        <end position="294"/>
    </location>
</feature>
<evidence type="ECO:0000256" key="3">
    <source>
        <dbReference type="ARBA" id="ARBA00022448"/>
    </source>
</evidence>